<evidence type="ECO:0008006" key="6">
    <source>
        <dbReference type="Google" id="ProtNLM"/>
    </source>
</evidence>
<dbReference type="Pfam" id="PF04977">
    <property type="entry name" value="DivIC"/>
    <property type="match status" value="1"/>
</dbReference>
<evidence type="ECO:0000256" key="2">
    <source>
        <dbReference type="SAM" id="MobiDB-lite"/>
    </source>
</evidence>
<feature type="region of interest" description="Disordered" evidence="2">
    <location>
        <begin position="221"/>
        <end position="259"/>
    </location>
</feature>
<feature type="region of interest" description="Disordered" evidence="2">
    <location>
        <begin position="1"/>
        <end position="95"/>
    </location>
</feature>
<gene>
    <name evidence="4" type="ORF">CYJ19_07675</name>
</gene>
<evidence type="ECO:0000313" key="5">
    <source>
        <dbReference type="Proteomes" id="UP000235122"/>
    </source>
</evidence>
<evidence type="ECO:0000256" key="1">
    <source>
        <dbReference type="SAM" id="Coils"/>
    </source>
</evidence>
<dbReference type="InterPro" id="IPR007060">
    <property type="entry name" value="FtsL/DivIC"/>
</dbReference>
<accession>A0A2I1ILS1</accession>
<organism evidence="4 5">
    <name type="scientific">Winkia neuii</name>
    <dbReference type="NCBI Taxonomy" id="33007"/>
    <lineage>
        <taxon>Bacteria</taxon>
        <taxon>Bacillati</taxon>
        <taxon>Actinomycetota</taxon>
        <taxon>Actinomycetes</taxon>
        <taxon>Actinomycetales</taxon>
        <taxon>Actinomycetaceae</taxon>
        <taxon>Winkia</taxon>
    </lineage>
</organism>
<dbReference type="Proteomes" id="UP000235122">
    <property type="component" value="Unassembled WGS sequence"/>
</dbReference>
<keyword evidence="5" id="KW-1185">Reference proteome</keyword>
<name>A0A2I1ILS1_9ACTO</name>
<feature type="compositionally biased region" description="Polar residues" evidence="2">
    <location>
        <begin position="238"/>
        <end position="247"/>
    </location>
</feature>
<feature type="transmembrane region" description="Helical" evidence="3">
    <location>
        <begin position="112"/>
        <end position="133"/>
    </location>
</feature>
<evidence type="ECO:0000313" key="4">
    <source>
        <dbReference type="EMBL" id="PKY72075.1"/>
    </source>
</evidence>
<keyword evidence="3" id="KW-0812">Transmembrane</keyword>
<dbReference type="EMBL" id="PKKO01000004">
    <property type="protein sequence ID" value="PKY72075.1"/>
    <property type="molecule type" value="Genomic_DNA"/>
</dbReference>
<evidence type="ECO:0000256" key="3">
    <source>
        <dbReference type="SAM" id="Phobius"/>
    </source>
</evidence>
<reference evidence="4 5" key="1">
    <citation type="submission" date="2017-12" db="EMBL/GenBank/DDBJ databases">
        <title>Phylogenetic diversity of female urinary microbiome.</title>
        <authorList>
            <person name="Thomas-White K."/>
            <person name="Wolfe A.J."/>
        </authorList>
    </citation>
    <scope>NUCLEOTIDE SEQUENCE [LARGE SCALE GENOMIC DNA]</scope>
    <source>
        <strain evidence="4 5">UMB0402</strain>
    </source>
</reference>
<keyword evidence="3" id="KW-1133">Transmembrane helix</keyword>
<dbReference type="STRING" id="33007.HMPREF3198_00500"/>
<dbReference type="RefSeq" id="WP_081638899.1">
    <property type="nucleotide sequence ID" value="NZ_JAWHKF010000002.1"/>
</dbReference>
<protein>
    <recommendedName>
        <fullName evidence="6">Septum formation initiator family protein</fullName>
    </recommendedName>
</protein>
<proteinExistence type="predicted"/>
<comment type="caution">
    <text evidence="4">The sequence shown here is derived from an EMBL/GenBank/DDBJ whole genome shotgun (WGS) entry which is preliminary data.</text>
</comment>
<feature type="compositionally biased region" description="Low complexity" evidence="2">
    <location>
        <begin position="20"/>
        <end position="40"/>
    </location>
</feature>
<feature type="coiled-coil region" evidence="1">
    <location>
        <begin position="135"/>
        <end position="162"/>
    </location>
</feature>
<dbReference type="AlphaFoldDB" id="A0A2I1ILS1"/>
<feature type="compositionally biased region" description="Basic and acidic residues" evidence="2">
    <location>
        <begin position="78"/>
        <end position="87"/>
    </location>
</feature>
<keyword evidence="3" id="KW-0472">Membrane</keyword>
<sequence>MGTKRPPLRGQRQPARTQDAAAGSRQKQAAASKMKKALASPGGPASRKRPPRGAGASKFVRNVQHSHAEAPTPSRFRRSSEAVERARIQGAKKSQRARTISLGFKKGPHIRVSFVAMLGVLALVGAFVVPPLFNLFDQMEQARSLHRQLEEAKAQNVELRRQVQRWSDPAYMASQARQRLGYVKKGETQFVVVDPGKNYKRDAQIKPHRGPKEPWFMIMSETTKAAGKATTPKRTHSSGRGTPQEGATQAPKEDKEAPQ</sequence>
<keyword evidence="1" id="KW-0175">Coiled coil</keyword>